<dbReference type="PROSITE" id="PS50003">
    <property type="entry name" value="PH_DOMAIN"/>
    <property type="match status" value="1"/>
</dbReference>
<feature type="compositionally biased region" description="Polar residues" evidence="9">
    <location>
        <begin position="628"/>
        <end position="639"/>
    </location>
</feature>
<reference evidence="12" key="1">
    <citation type="submission" date="2020-08" db="EMBL/GenBank/DDBJ databases">
        <title>Multicomponent nature underlies the extraordinary mechanical properties of spider dragline silk.</title>
        <authorList>
            <person name="Kono N."/>
            <person name="Nakamura H."/>
            <person name="Mori M."/>
            <person name="Yoshida Y."/>
            <person name="Ohtoshi R."/>
            <person name="Malay A.D."/>
            <person name="Moran D.A.P."/>
            <person name="Tomita M."/>
            <person name="Numata K."/>
            <person name="Arakawa K."/>
        </authorList>
    </citation>
    <scope>NUCLEOTIDE SEQUENCE</scope>
</reference>
<dbReference type="InterPro" id="IPR006020">
    <property type="entry name" value="PTB/PI_dom"/>
</dbReference>
<dbReference type="EMBL" id="BMAW01118261">
    <property type="protein sequence ID" value="GFT78818.1"/>
    <property type="molecule type" value="Genomic_DNA"/>
</dbReference>
<dbReference type="PROSITE" id="PS01179">
    <property type="entry name" value="PID"/>
    <property type="match status" value="1"/>
</dbReference>
<evidence type="ECO:0000256" key="2">
    <source>
        <dbReference type="ARBA" id="ARBA00004220"/>
    </source>
</evidence>
<keyword evidence="6" id="KW-0966">Cell projection</keyword>
<dbReference type="OrthoDB" id="10070851at2759"/>
<dbReference type="Pfam" id="PF16746">
    <property type="entry name" value="BAR_3"/>
    <property type="match status" value="1"/>
</dbReference>
<feature type="domain" description="PH" evidence="11">
    <location>
        <begin position="281"/>
        <end position="378"/>
    </location>
</feature>
<dbReference type="InterPro" id="IPR011993">
    <property type="entry name" value="PH-like_dom_sf"/>
</dbReference>
<feature type="region of interest" description="Disordered" evidence="9">
    <location>
        <begin position="628"/>
        <end position="671"/>
    </location>
</feature>
<keyword evidence="8" id="KW-0968">Cytoplasmic vesicle</keyword>
<dbReference type="GO" id="GO:0005634">
    <property type="term" value="C:nucleus"/>
    <property type="evidence" value="ECO:0007669"/>
    <property type="project" value="UniProtKB-SubCell"/>
</dbReference>
<evidence type="ECO:0000256" key="8">
    <source>
        <dbReference type="ARBA" id="ARBA00023329"/>
    </source>
</evidence>
<dbReference type="SUPFAM" id="SSF50729">
    <property type="entry name" value="PH domain-like"/>
    <property type="match status" value="2"/>
</dbReference>
<accession>A0A8X6U496</accession>
<evidence type="ECO:0000256" key="5">
    <source>
        <dbReference type="ARBA" id="ARBA00023242"/>
    </source>
</evidence>
<evidence type="ECO:0000256" key="1">
    <source>
        <dbReference type="ARBA" id="ARBA00004123"/>
    </source>
</evidence>
<dbReference type="Pfam" id="PF00640">
    <property type="entry name" value="PID"/>
    <property type="match status" value="1"/>
</dbReference>
<dbReference type="GO" id="GO:0045335">
    <property type="term" value="C:phagocytic vesicle"/>
    <property type="evidence" value="ECO:0007669"/>
    <property type="project" value="UniProtKB-SubCell"/>
</dbReference>
<evidence type="ECO:0000256" key="7">
    <source>
        <dbReference type="ARBA" id="ARBA00023306"/>
    </source>
</evidence>
<keyword evidence="5" id="KW-0539">Nucleus</keyword>
<feature type="domain" description="PID" evidence="10">
    <location>
        <begin position="490"/>
        <end position="614"/>
    </location>
</feature>
<dbReference type="SUPFAM" id="SSF103657">
    <property type="entry name" value="BAR/IMD domain-like"/>
    <property type="match status" value="1"/>
</dbReference>
<dbReference type="Pfam" id="PF00169">
    <property type="entry name" value="PH"/>
    <property type="match status" value="1"/>
</dbReference>
<sequence length="671" mass="75668">MPGLEKIHLEDALEDNPQTRSMVSLFEQDAGLLRDYIIVFRTHCEKVLNAQKELASATSNLSQHLRAYENQPFPLDTDPDSVLKTTLREFASTLDEVSSLQQVCAAQLGDGMLYPLNRFIEADLSDIFTMMEMFASASNEMEQAVTKFCKCSKKRDSEKVKQDINEEVYMATKKYHQTALHYYANMNALQYKRKMALLEPIMGYLHALRSTFSVGQETLNTTELETFLNNIGSSVQGVQTELGLETQKTVELIDTIEQQSQHMYYAEPPVDMPYIPPNTRLSQKSGYLFHKTKFAGMVTKWDHVFIYTLGSKLMSIAKGELAGSVIMELDKNVAVNALESEDRRNVFQVSNGKKTVVLQALNGRERDEWIAAIHNIAKEVFANRPLTRQCSKDKSSRQNTVEKSQSVSSEASSIDGEMKGNNQLTPPSTPMENLLLETPIQFDLFSPAEDRERSQSMDPPQVTTPPDEKSILSDDSGQDTLTTTPFWEVFAVRFLGSMQVQKDRGDYLVYQTIRHIMAARAIHNIFKTNESHLVITHRTLKILDPSHQAIRALYPLEDVSFWTTHKENDRLLGFITRTKTDSETKPSFHCHVFEAQPSADEICSALSKAANIALTVLLERTLNTNEDQNLEQNANVESTDLQKSEDMQGDAVKEKTQDSGCEVIPEAGDAK</sequence>
<keyword evidence="13" id="KW-1185">Reference proteome</keyword>
<organism evidence="12 13">
    <name type="scientific">Nephila pilipes</name>
    <name type="common">Giant wood spider</name>
    <name type="synonym">Nephila maculata</name>
    <dbReference type="NCBI Taxonomy" id="299642"/>
    <lineage>
        <taxon>Eukaryota</taxon>
        <taxon>Metazoa</taxon>
        <taxon>Ecdysozoa</taxon>
        <taxon>Arthropoda</taxon>
        <taxon>Chelicerata</taxon>
        <taxon>Arachnida</taxon>
        <taxon>Araneae</taxon>
        <taxon>Araneomorphae</taxon>
        <taxon>Entelegynae</taxon>
        <taxon>Araneoidea</taxon>
        <taxon>Nephilidae</taxon>
        <taxon>Nephila</taxon>
    </lineage>
</organism>
<feature type="region of interest" description="Disordered" evidence="9">
    <location>
        <begin position="388"/>
        <end position="431"/>
    </location>
</feature>
<dbReference type="PANTHER" id="PTHR46415">
    <property type="entry name" value="ADAPTOR PROTEIN, PHOSPHOTYROSINE INTERACTION, PH DOMAIN AND LEUCINE ZIPPER-CONTAINING 2"/>
    <property type="match status" value="1"/>
</dbReference>
<dbReference type="GO" id="GO:0001726">
    <property type="term" value="C:ruffle"/>
    <property type="evidence" value="ECO:0007669"/>
    <property type="project" value="UniProtKB-SubCell"/>
</dbReference>
<gene>
    <name evidence="12" type="primary">APPL1</name>
    <name evidence="12" type="ORF">NPIL_531961</name>
</gene>
<dbReference type="InterPro" id="IPR001849">
    <property type="entry name" value="PH_domain"/>
</dbReference>
<dbReference type="SMART" id="SM00462">
    <property type="entry name" value="PTB"/>
    <property type="match status" value="1"/>
</dbReference>
<evidence type="ECO:0000259" key="11">
    <source>
        <dbReference type="PROSITE" id="PS50003"/>
    </source>
</evidence>
<feature type="region of interest" description="Disordered" evidence="9">
    <location>
        <begin position="449"/>
        <end position="477"/>
    </location>
</feature>
<feature type="compositionally biased region" description="Low complexity" evidence="9">
    <location>
        <begin position="404"/>
        <end position="413"/>
    </location>
</feature>
<evidence type="ECO:0000256" key="6">
    <source>
        <dbReference type="ARBA" id="ARBA00023273"/>
    </source>
</evidence>
<dbReference type="GO" id="GO:0023052">
    <property type="term" value="P:signaling"/>
    <property type="evidence" value="ECO:0007669"/>
    <property type="project" value="TreeGrafter"/>
</dbReference>
<protein>
    <submittedName>
        <fullName evidence="12">DCC-interacting protein 13-alpha</fullName>
    </submittedName>
</protein>
<dbReference type="InterPro" id="IPR047181">
    <property type="entry name" value="DP13A/B"/>
</dbReference>
<dbReference type="AlphaFoldDB" id="A0A8X6U496"/>
<keyword evidence="7" id="KW-0131">Cell cycle</keyword>
<comment type="subcellular location">
    <subcellularLocation>
        <location evidence="4">Cell projection</location>
        <location evidence="4">Ruffle</location>
    </subcellularLocation>
    <subcellularLocation>
        <location evidence="3">Cytoplasmic vesicle</location>
        <location evidence="3">Phagosome</location>
    </subcellularLocation>
    <subcellularLocation>
        <location evidence="2">Early endosome membrane</location>
        <topology evidence="2">Peripheral membrane protein</topology>
    </subcellularLocation>
    <subcellularLocation>
        <location evidence="1">Nucleus</location>
    </subcellularLocation>
</comment>
<name>A0A8X6U496_NEPPI</name>
<dbReference type="PANTHER" id="PTHR46415:SF2">
    <property type="entry name" value="BETA, PUTATIVE-RELATED"/>
    <property type="match status" value="1"/>
</dbReference>
<comment type="caution">
    <text evidence="12">The sequence shown here is derived from an EMBL/GenBank/DDBJ whole genome shotgun (WGS) entry which is preliminary data.</text>
</comment>
<evidence type="ECO:0000256" key="3">
    <source>
        <dbReference type="ARBA" id="ARBA00004262"/>
    </source>
</evidence>
<dbReference type="Proteomes" id="UP000887013">
    <property type="component" value="Unassembled WGS sequence"/>
</dbReference>
<dbReference type="InterPro" id="IPR027267">
    <property type="entry name" value="AH/BAR_dom_sf"/>
</dbReference>
<proteinExistence type="predicted"/>
<evidence type="ECO:0000313" key="12">
    <source>
        <dbReference type="EMBL" id="GFT78818.1"/>
    </source>
</evidence>
<evidence type="ECO:0000259" key="10">
    <source>
        <dbReference type="PROSITE" id="PS01179"/>
    </source>
</evidence>
<dbReference type="SMART" id="SM00233">
    <property type="entry name" value="PH"/>
    <property type="match status" value="1"/>
</dbReference>
<feature type="compositionally biased region" description="Basic and acidic residues" evidence="9">
    <location>
        <begin position="640"/>
        <end position="657"/>
    </location>
</feature>
<evidence type="ECO:0000313" key="13">
    <source>
        <dbReference type="Proteomes" id="UP000887013"/>
    </source>
</evidence>
<dbReference type="Gene3D" id="2.30.29.30">
    <property type="entry name" value="Pleckstrin-homology domain (PH domain)/Phosphotyrosine-binding domain (PTB)"/>
    <property type="match status" value="2"/>
</dbReference>
<dbReference type="GO" id="GO:0031901">
    <property type="term" value="C:early endosome membrane"/>
    <property type="evidence" value="ECO:0007669"/>
    <property type="project" value="UniProtKB-SubCell"/>
</dbReference>
<evidence type="ECO:0000256" key="4">
    <source>
        <dbReference type="ARBA" id="ARBA00004466"/>
    </source>
</evidence>
<dbReference type="InterPro" id="IPR004148">
    <property type="entry name" value="BAR_dom"/>
</dbReference>
<dbReference type="Gene3D" id="1.20.1270.60">
    <property type="entry name" value="Arfaptin homology (AH) domain/BAR domain"/>
    <property type="match status" value="1"/>
</dbReference>
<evidence type="ECO:0000256" key="9">
    <source>
        <dbReference type="SAM" id="MobiDB-lite"/>
    </source>
</evidence>